<dbReference type="Proteomes" id="UP000887566">
    <property type="component" value="Unplaced"/>
</dbReference>
<keyword evidence="2" id="KW-0732">Signal</keyword>
<dbReference type="AlphaFoldDB" id="A0A914WYN8"/>
<keyword evidence="3" id="KW-1185">Reference proteome</keyword>
<evidence type="ECO:0000313" key="4">
    <source>
        <dbReference type="WBParaSite" id="PSAMB.scaffold561size47136.g6938.t1"/>
    </source>
</evidence>
<evidence type="ECO:0000313" key="3">
    <source>
        <dbReference type="Proteomes" id="UP000887566"/>
    </source>
</evidence>
<sequence length="183" mass="18727">MAMMKLAIACLAVILVVAEAFPENKGQGGSRGGFSGRRGEGGFGGGSNQQGGFGGPGGFPGGPGGFGGPKYPPHVSNATIEEVNALWVDYQQNTTGQNCTDILEKQGAILKASFDQYVVAQAANLTAPAQTIFNLYKQANDAFAAASVDVKAELGKFMMEVLMPAGGPGPKGNGLGPRGWGKF</sequence>
<proteinExistence type="predicted"/>
<feature type="chain" id="PRO_5037472416" evidence="2">
    <location>
        <begin position="21"/>
        <end position="183"/>
    </location>
</feature>
<evidence type="ECO:0000256" key="1">
    <source>
        <dbReference type="SAM" id="MobiDB-lite"/>
    </source>
</evidence>
<feature type="signal peptide" evidence="2">
    <location>
        <begin position="1"/>
        <end position="20"/>
    </location>
</feature>
<evidence type="ECO:0000256" key="2">
    <source>
        <dbReference type="SAM" id="SignalP"/>
    </source>
</evidence>
<feature type="compositionally biased region" description="Gly residues" evidence="1">
    <location>
        <begin position="26"/>
        <end position="68"/>
    </location>
</feature>
<name>A0A914WYN8_9BILA</name>
<dbReference type="WBParaSite" id="PSAMB.scaffold561size47136.g6938.t1">
    <property type="protein sequence ID" value="PSAMB.scaffold561size47136.g6938.t1"/>
    <property type="gene ID" value="PSAMB.scaffold561size47136.g6938"/>
</dbReference>
<reference evidence="4" key="1">
    <citation type="submission" date="2022-11" db="UniProtKB">
        <authorList>
            <consortium name="WormBaseParasite"/>
        </authorList>
    </citation>
    <scope>IDENTIFICATION</scope>
</reference>
<protein>
    <submittedName>
        <fullName evidence="4">Uncharacterized protein</fullName>
    </submittedName>
</protein>
<feature type="region of interest" description="Disordered" evidence="1">
    <location>
        <begin position="24"/>
        <end position="73"/>
    </location>
</feature>
<organism evidence="3 4">
    <name type="scientific">Plectus sambesii</name>
    <dbReference type="NCBI Taxonomy" id="2011161"/>
    <lineage>
        <taxon>Eukaryota</taxon>
        <taxon>Metazoa</taxon>
        <taxon>Ecdysozoa</taxon>
        <taxon>Nematoda</taxon>
        <taxon>Chromadorea</taxon>
        <taxon>Plectida</taxon>
        <taxon>Plectina</taxon>
        <taxon>Plectoidea</taxon>
        <taxon>Plectidae</taxon>
        <taxon>Plectus</taxon>
    </lineage>
</organism>
<accession>A0A914WYN8</accession>